<evidence type="ECO:0000313" key="1">
    <source>
        <dbReference type="EMBL" id="MDC3424276.1"/>
    </source>
</evidence>
<dbReference type="Proteomes" id="UP001145050">
    <property type="component" value="Unassembled WGS sequence"/>
</dbReference>
<protein>
    <submittedName>
        <fullName evidence="1">DUF4258 domain-containing protein</fullName>
    </submittedName>
</protein>
<reference evidence="1" key="1">
    <citation type="submission" date="2022-06" db="EMBL/GenBank/DDBJ databases">
        <title>Aquibacillus sp. a new bacterium isolated from soil saline samples.</title>
        <authorList>
            <person name="Galisteo C."/>
            <person name="De La Haba R."/>
            <person name="Sanchez-Porro C."/>
            <person name="Ventosa A."/>
        </authorList>
    </citation>
    <scope>NUCLEOTIDE SEQUENCE</scope>
    <source>
        <strain evidence="1">3ASR75-11</strain>
    </source>
</reference>
<dbReference type="AlphaFoldDB" id="A0A9X3WUK4"/>
<accession>A0A9X3WUK4</accession>
<dbReference type="Pfam" id="PF14076">
    <property type="entry name" value="DUF4258"/>
    <property type="match status" value="1"/>
</dbReference>
<dbReference type="InterPro" id="IPR025354">
    <property type="entry name" value="DUF4258"/>
</dbReference>
<name>A0A9X3WUK4_9BACI</name>
<dbReference type="RefSeq" id="WP_272436081.1">
    <property type="nucleotide sequence ID" value="NZ_JAMQKB010000005.1"/>
</dbReference>
<organism evidence="1 2">
    <name type="scientific">Terrihalobacillus insolitus</name>
    <dbReference type="NCBI Taxonomy" id="2950438"/>
    <lineage>
        <taxon>Bacteria</taxon>
        <taxon>Bacillati</taxon>
        <taxon>Bacillota</taxon>
        <taxon>Bacilli</taxon>
        <taxon>Bacillales</taxon>
        <taxon>Bacillaceae</taxon>
        <taxon>Terrihalobacillus</taxon>
    </lineage>
</organism>
<comment type="caution">
    <text evidence="1">The sequence shown here is derived from an EMBL/GenBank/DDBJ whole genome shotgun (WGS) entry which is preliminary data.</text>
</comment>
<keyword evidence="2" id="KW-1185">Reference proteome</keyword>
<dbReference type="EMBL" id="JAMQKB010000005">
    <property type="protein sequence ID" value="MDC3424276.1"/>
    <property type="molecule type" value="Genomic_DNA"/>
</dbReference>
<evidence type="ECO:0000313" key="2">
    <source>
        <dbReference type="Proteomes" id="UP001145050"/>
    </source>
</evidence>
<sequence length="109" mass="12503">MNEIKLKDLKKVLMVNVGYIRLGSHTKRRMNKRGYTKGDMVSGVMTGEIVEVQYGFNYELRKSCFTYVVEGKDTSGNPIVIVVSEEGRYKFLVVTVMPPTDRNRFIDCI</sequence>
<gene>
    <name evidence="1" type="ORF">NC797_07110</name>
</gene>
<proteinExistence type="predicted"/>